<feature type="transmembrane region" description="Helical" evidence="8">
    <location>
        <begin position="123"/>
        <end position="145"/>
    </location>
</feature>
<name>A0A4Z0Y1B6_9FIRM</name>
<evidence type="ECO:0000256" key="3">
    <source>
        <dbReference type="ARBA" id="ARBA00022475"/>
    </source>
</evidence>
<keyword evidence="7" id="KW-0862">Zinc</keyword>
<evidence type="ECO:0000256" key="7">
    <source>
        <dbReference type="PIRSR" id="PIRSR604254-1"/>
    </source>
</evidence>
<evidence type="ECO:0000256" key="4">
    <source>
        <dbReference type="ARBA" id="ARBA00022692"/>
    </source>
</evidence>
<keyword evidence="6 8" id="KW-0472">Membrane</keyword>
<comment type="subcellular location">
    <subcellularLocation>
        <location evidence="1">Cell membrane</location>
        <topology evidence="1">Multi-pass membrane protein</topology>
    </subcellularLocation>
</comment>
<dbReference type="PANTHER" id="PTHR20855:SF3">
    <property type="entry name" value="LD03007P"/>
    <property type="match status" value="1"/>
</dbReference>
<feature type="transmembrane region" description="Helical" evidence="8">
    <location>
        <begin position="181"/>
        <end position="201"/>
    </location>
</feature>
<organism evidence="9 10">
    <name type="scientific">Caproiciproducens galactitolivorans</name>
    <dbReference type="NCBI Taxonomy" id="642589"/>
    <lineage>
        <taxon>Bacteria</taxon>
        <taxon>Bacillati</taxon>
        <taxon>Bacillota</taxon>
        <taxon>Clostridia</taxon>
        <taxon>Eubacteriales</taxon>
        <taxon>Acutalibacteraceae</taxon>
        <taxon>Caproiciproducens</taxon>
    </lineage>
</organism>
<feature type="transmembrane region" description="Helical" evidence="8">
    <location>
        <begin position="62"/>
        <end position="86"/>
    </location>
</feature>
<evidence type="ECO:0000256" key="2">
    <source>
        <dbReference type="ARBA" id="ARBA00008488"/>
    </source>
</evidence>
<protein>
    <submittedName>
        <fullName evidence="9">Hemolysin-III related</fullName>
    </submittedName>
</protein>
<dbReference type="GO" id="GO:0046872">
    <property type="term" value="F:metal ion binding"/>
    <property type="evidence" value="ECO:0007669"/>
    <property type="project" value="UniProtKB-KW"/>
</dbReference>
<dbReference type="NCBIfam" id="TIGR01065">
    <property type="entry name" value="hlyIII"/>
    <property type="match status" value="1"/>
</dbReference>
<comment type="similarity">
    <text evidence="2">Belongs to the UPF0073 (Hly-III) family.</text>
</comment>
<dbReference type="InterPro" id="IPR004254">
    <property type="entry name" value="AdipoR/HlyIII-related"/>
</dbReference>
<evidence type="ECO:0000256" key="5">
    <source>
        <dbReference type="ARBA" id="ARBA00022989"/>
    </source>
</evidence>
<evidence type="ECO:0000313" key="10">
    <source>
        <dbReference type="Proteomes" id="UP000297714"/>
    </source>
</evidence>
<evidence type="ECO:0000256" key="1">
    <source>
        <dbReference type="ARBA" id="ARBA00004651"/>
    </source>
</evidence>
<sequence>MVDNSINKINKTAWRAVRRSELELPDYTVLEEILNAATHGVGVGLAIAGLVALLMYGRHDALTTTAVSIFGATMILLYAVSTLYHALGICNGKKICRILDHCTIFLLIAGTYTPISLLCFGGATGWLMFTIVWTVAIIGVVLNAINLNRFKTFSMVCYIALGWFVIFFFQPLMQKLDSRSILYLLLGGVLYTVGAVIYGLGKKMKYMHSVWHLFVLGGSVFHYFVIYNIAV</sequence>
<feature type="binding site" evidence="7">
    <location>
        <position position="85"/>
    </location>
    <ligand>
        <name>Zn(2+)</name>
        <dbReference type="ChEBI" id="CHEBI:29105"/>
    </ligand>
</feature>
<gene>
    <name evidence="9" type="ORF">CAGA_00820</name>
</gene>
<feature type="binding site" evidence="7">
    <location>
        <position position="212"/>
    </location>
    <ligand>
        <name>Zn(2+)</name>
        <dbReference type="ChEBI" id="CHEBI:29105"/>
    </ligand>
</feature>
<evidence type="ECO:0000256" key="8">
    <source>
        <dbReference type="SAM" id="Phobius"/>
    </source>
</evidence>
<proteinExistence type="inferred from homology"/>
<keyword evidence="3" id="KW-1003">Cell membrane</keyword>
<dbReference type="AlphaFoldDB" id="A0A4Z0Y1B6"/>
<feature type="binding site" evidence="7">
    <location>
        <position position="208"/>
    </location>
    <ligand>
        <name>Zn(2+)</name>
        <dbReference type="ChEBI" id="CHEBI:29105"/>
    </ligand>
</feature>
<dbReference type="InterPro" id="IPR005744">
    <property type="entry name" value="Hy-lIII"/>
</dbReference>
<comment type="caution">
    <text evidence="9">The sequence shown here is derived from an EMBL/GenBank/DDBJ whole genome shotgun (WGS) entry which is preliminary data.</text>
</comment>
<feature type="transmembrane region" description="Helical" evidence="8">
    <location>
        <begin position="98"/>
        <end position="117"/>
    </location>
</feature>
<evidence type="ECO:0000313" key="9">
    <source>
        <dbReference type="EMBL" id="TGJ77689.1"/>
    </source>
</evidence>
<dbReference type="PANTHER" id="PTHR20855">
    <property type="entry name" value="ADIPOR/PROGESTIN RECEPTOR-RELATED"/>
    <property type="match status" value="1"/>
</dbReference>
<feature type="transmembrane region" description="Helical" evidence="8">
    <location>
        <begin position="152"/>
        <end position="169"/>
    </location>
</feature>
<keyword evidence="10" id="KW-1185">Reference proteome</keyword>
<accession>A0A4Z0Y1B6</accession>
<dbReference type="RefSeq" id="WP_135656598.1">
    <property type="nucleotide sequence ID" value="NZ_JAJUFJ010000010.1"/>
</dbReference>
<feature type="transmembrane region" description="Helical" evidence="8">
    <location>
        <begin position="33"/>
        <end position="56"/>
    </location>
</feature>
<feature type="transmembrane region" description="Helical" evidence="8">
    <location>
        <begin position="213"/>
        <end position="230"/>
    </location>
</feature>
<dbReference type="GO" id="GO:0005886">
    <property type="term" value="C:plasma membrane"/>
    <property type="evidence" value="ECO:0007669"/>
    <property type="project" value="UniProtKB-SubCell"/>
</dbReference>
<dbReference type="OrthoDB" id="9813689at2"/>
<reference evidence="9 10" key="1">
    <citation type="submission" date="2019-04" db="EMBL/GenBank/DDBJ databases">
        <authorList>
            <person name="Poehlein A."/>
            <person name="Bengelsdorf F.R."/>
            <person name="Duerre P."/>
            <person name="Daniel R."/>
        </authorList>
    </citation>
    <scope>NUCLEOTIDE SEQUENCE [LARGE SCALE GENOMIC DNA]</scope>
    <source>
        <strain evidence="9 10">BS-1</strain>
    </source>
</reference>
<dbReference type="GO" id="GO:0140911">
    <property type="term" value="F:pore-forming activity"/>
    <property type="evidence" value="ECO:0007669"/>
    <property type="project" value="InterPro"/>
</dbReference>
<dbReference type="Pfam" id="PF03006">
    <property type="entry name" value="HlyIII"/>
    <property type="match status" value="1"/>
</dbReference>
<evidence type="ECO:0000256" key="6">
    <source>
        <dbReference type="ARBA" id="ARBA00023136"/>
    </source>
</evidence>
<keyword evidence="7" id="KW-0479">Metal-binding</keyword>
<keyword evidence="4 8" id="KW-0812">Transmembrane</keyword>
<dbReference type="Proteomes" id="UP000297714">
    <property type="component" value="Unassembled WGS sequence"/>
</dbReference>
<dbReference type="EMBL" id="SRMQ01000001">
    <property type="protein sequence ID" value="TGJ77689.1"/>
    <property type="molecule type" value="Genomic_DNA"/>
</dbReference>
<keyword evidence="5 8" id="KW-1133">Transmembrane helix</keyword>